<feature type="compositionally biased region" description="Low complexity" evidence="1">
    <location>
        <begin position="1"/>
        <end position="14"/>
    </location>
</feature>
<sequence length="202" mass="23425">MASGEASDESAFSDSDFDPDSEGSAETQEKTQKSSSHENNAKQYKTSKWKKQRELMASAHKDVSVEIPVFASTRRWISWAEFEEDFDSYLKKHWLIYRKRNNVKTSTNNSSLATGKYAYVNFPVSEKKFDYVYRQYYCTHGCFDGPKGKGVRVHMSYRFTGCEARIFAFIHRDANGNMHIKTRNEITLCRIQTIDIEQSLTF</sequence>
<protein>
    <submittedName>
        <fullName evidence="2">Uncharacterized protein</fullName>
    </submittedName>
</protein>
<dbReference type="EMBL" id="QXGE01001918">
    <property type="protein sequence ID" value="KAE9286845.1"/>
    <property type="molecule type" value="Genomic_DNA"/>
</dbReference>
<gene>
    <name evidence="2" type="ORF">PF001_g21255</name>
</gene>
<evidence type="ECO:0000256" key="1">
    <source>
        <dbReference type="SAM" id="MobiDB-lite"/>
    </source>
</evidence>
<reference evidence="2 3" key="1">
    <citation type="submission" date="2018-08" db="EMBL/GenBank/DDBJ databases">
        <title>Genomic investigation of the strawberry pathogen Phytophthora fragariae indicates pathogenicity is determined by transcriptional variation in three key races.</title>
        <authorList>
            <person name="Adams T.M."/>
            <person name="Armitage A.D."/>
            <person name="Sobczyk M.K."/>
            <person name="Bates H.J."/>
            <person name="Dunwell J.M."/>
            <person name="Nellist C.F."/>
            <person name="Harrison R.J."/>
        </authorList>
    </citation>
    <scope>NUCLEOTIDE SEQUENCE [LARGE SCALE GENOMIC DNA]</scope>
    <source>
        <strain evidence="2 3">A4</strain>
    </source>
</reference>
<dbReference type="Proteomes" id="UP000437068">
    <property type="component" value="Unassembled WGS sequence"/>
</dbReference>
<accession>A0A6A4C831</accession>
<organism evidence="2 3">
    <name type="scientific">Phytophthora fragariae</name>
    <dbReference type="NCBI Taxonomy" id="53985"/>
    <lineage>
        <taxon>Eukaryota</taxon>
        <taxon>Sar</taxon>
        <taxon>Stramenopiles</taxon>
        <taxon>Oomycota</taxon>
        <taxon>Peronosporomycetes</taxon>
        <taxon>Peronosporales</taxon>
        <taxon>Peronosporaceae</taxon>
        <taxon>Phytophthora</taxon>
    </lineage>
</organism>
<proteinExistence type="predicted"/>
<feature type="region of interest" description="Disordered" evidence="1">
    <location>
        <begin position="1"/>
        <end position="48"/>
    </location>
</feature>
<evidence type="ECO:0000313" key="2">
    <source>
        <dbReference type="EMBL" id="KAE9286845.1"/>
    </source>
</evidence>
<name>A0A6A4C831_9STRA</name>
<dbReference type="AlphaFoldDB" id="A0A6A4C831"/>
<comment type="caution">
    <text evidence="2">The sequence shown here is derived from an EMBL/GenBank/DDBJ whole genome shotgun (WGS) entry which is preliminary data.</text>
</comment>
<feature type="compositionally biased region" description="Basic and acidic residues" evidence="1">
    <location>
        <begin position="27"/>
        <end position="40"/>
    </location>
</feature>
<evidence type="ECO:0000313" key="3">
    <source>
        <dbReference type="Proteomes" id="UP000437068"/>
    </source>
</evidence>